<keyword evidence="8 14" id="KW-0479">Metal-binding</keyword>
<accession>A0A5S4W0K8</accession>
<feature type="binding site" evidence="15">
    <location>
        <position position="108"/>
    </location>
    <ligand>
        <name>S-adenosyl-L-methionine</name>
        <dbReference type="ChEBI" id="CHEBI:59789"/>
        <label>1</label>
    </ligand>
</feature>
<dbReference type="GO" id="GO:0006782">
    <property type="term" value="P:protoporphyrinogen IX biosynthetic process"/>
    <property type="evidence" value="ECO:0007669"/>
    <property type="project" value="UniProtKB-UniPathway"/>
</dbReference>
<evidence type="ECO:0000256" key="7">
    <source>
        <dbReference type="ARBA" id="ARBA00022691"/>
    </source>
</evidence>
<keyword evidence="7 14" id="KW-0949">S-adenosyl-L-methionine</keyword>
<feature type="binding site" evidence="15">
    <location>
        <position position="141"/>
    </location>
    <ligand>
        <name>S-adenosyl-L-methionine</name>
        <dbReference type="ChEBI" id="CHEBI:59789"/>
        <label>1</label>
    </ligand>
</feature>
<dbReference type="InterPro" id="IPR006638">
    <property type="entry name" value="Elp3/MiaA/NifB-like_rSAM"/>
</dbReference>
<evidence type="ECO:0000256" key="11">
    <source>
        <dbReference type="ARBA" id="ARBA00023014"/>
    </source>
</evidence>
<feature type="binding site" evidence="15">
    <location>
        <position position="51"/>
    </location>
    <ligand>
        <name>S-adenosyl-L-methionine</name>
        <dbReference type="ChEBI" id="CHEBI:59789"/>
        <label>1</label>
    </ligand>
</feature>
<evidence type="ECO:0000256" key="1">
    <source>
        <dbReference type="ARBA" id="ARBA00004496"/>
    </source>
</evidence>
<keyword evidence="6 14" id="KW-0963">Cytoplasm</keyword>
<dbReference type="InterPro" id="IPR034505">
    <property type="entry name" value="Coproporphyrinogen-III_oxidase"/>
</dbReference>
<dbReference type="InterPro" id="IPR058240">
    <property type="entry name" value="rSAM_sf"/>
</dbReference>
<evidence type="ECO:0000256" key="3">
    <source>
        <dbReference type="ARBA" id="ARBA00005493"/>
    </source>
</evidence>
<evidence type="ECO:0000256" key="5">
    <source>
        <dbReference type="ARBA" id="ARBA00022485"/>
    </source>
</evidence>
<dbReference type="Proteomes" id="UP000324853">
    <property type="component" value="Unassembled WGS sequence"/>
</dbReference>
<comment type="caution">
    <text evidence="18">The sequence shown here is derived from an EMBL/GenBank/DDBJ whole genome shotgun (WGS) entry which is preliminary data.</text>
</comment>
<evidence type="ECO:0000256" key="8">
    <source>
        <dbReference type="ARBA" id="ARBA00022723"/>
    </source>
</evidence>
<comment type="subcellular location">
    <subcellularLocation>
        <location evidence="1 14">Cytoplasm</location>
    </subcellularLocation>
</comment>
<gene>
    <name evidence="18" type="primary">hemN</name>
    <name evidence="18" type="ORF">FXB38_41915</name>
</gene>
<dbReference type="GO" id="GO:0051989">
    <property type="term" value="F:coproporphyrinogen dehydrogenase activity"/>
    <property type="evidence" value="ECO:0007669"/>
    <property type="project" value="UniProtKB-EC"/>
</dbReference>
<dbReference type="GO" id="GO:0051539">
    <property type="term" value="F:4 iron, 4 sulfur cluster binding"/>
    <property type="evidence" value="ECO:0007669"/>
    <property type="project" value="UniProtKB-KW"/>
</dbReference>
<dbReference type="Gene3D" id="3.30.750.200">
    <property type="match status" value="1"/>
</dbReference>
<dbReference type="PANTHER" id="PTHR13932:SF6">
    <property type="entry name" value="OXYGEN-INDEPENDENT COPROPORPHYRINOGEN III OXIDASE"/>
    <property type="match status" value="1"/>
</dbReference>
<evidence type="ECO:0000256" key="2">
    <source>
        <dbReference type="ARBA" id="ARBA00004785"/>
    </source>
</evidence>
<feature type="binding site" evidence="16">
    <location>
        <position position="61"/>
    </location>
    <ligand>
        <name>[4Fe-4S] cluster</name>
        <dbReference type="ChEBI" id="CHEBI:49883"/>
        <note>4Fe-4S-S-AdoMet</note>
    </ligand>
</feature>
<feature type="binding site" evidence="15">
    <location>
        <position position="239"/>
    </location>
    <ligand>
        <name>S-adenosyl-L-methionine</name>
        <dbReference type="ChEBI" id="CHEBI:59789"/>
        <label>2</label>
    </ligand>
</feature>
<comment type="subunit">
    <text evidence="4">Monomer.</text>
</comment>
<feature type="binding site" evidence="16">
    <location>
        <position position="57"/>
    </location>
    <ligand>
        <name>[4Fe-4S] cluster</name>
        <dbReference type="ChEBI" id="CHEBI:49883"/>
        <note>4Fe-4S-S-AdoMet</note>
    </ligand>
</feature>
<proteinExistence type="inferred from homology"/>
<dbReference type="InterPro" id="IPR004558">
    <property type="entry name" value="Coprogen_oxidase_HemN"/>
</dbReference>
<feature type="binding site" evidence="15">
    <location>
        <begin position="63"/>
        <end position="65"/>
    </location>
    <ligand>
        <name>S-adenosyl-L-methionine</name>
        <dbReference type="ChEBI" id="CHEBI:59789"/>
        <label>2</label>
    </ligand>
</feature>
<dbReference type="EMBL" id="VSSR01000142">
    <property type="protein sequence ID" value="TYL70269.1"/>
    <property type="molecule type" value="Genomic_DNA"/>
</dbReference>
<evidence type="ECO:0000256" key="10">
    <source>
        <dbReference type="ARBA" id="ARBA00023004"/>
    </source>
</evidence>
<evidence type="ECO:0000259" key="17">
    <source>
        <dbReference type="PROSITE" id="PS51918"/>
    </source>
</evidence>
<evidence type="ECO:0000256" key="9">
    <source>
        <dbReference type="ARBA" id="ARBA00023002"/>
    </source>
</evidence>
<evidence type="ECO:0000256" key="16">
    <source>
        <dbReference type="PIRSR" id="PIRSR000167-2"/>
    </source>
</evidence>
<dbReference type="InterPro" id="IPR007197">
    <property type="entry name" value="rSAM"/>
</dbReference>
<dbReference type="GO" id="GO:0004109">
    <property type="term" value="F:coproporphyrinogen oxidase activity"/>
    <property type="evidence" value="ECO:0007669"/>
    <property type="project" value="InterPro"/>
</dbReference>
<sequence length="451" mass="50215">MRSDLAQSYGHDRLPRYTSYPTAPHFSPAIGEPDYRMWLGSLPPRQPASIYVHVPFCRSMCWYCGCHTSVTKKDNPIAVYTSGLRAEAHLIAETIGHRLPISHIHFGGGTPTIMTPETFADLVGALRFSYFVLPDAEIAVEIDPRTLTEPIAEGLSYSGVNRASLGVQSFDPVVQRAINRLQTFEQTATCVERLRRAGVGRLNFNLIYGLPLQTTQSCLDTVAKCIELRPDRLWVFGYAHMPSFKKHQRKIDEHALPQTVERHLQSELIAEALVDAGYVRIGFDHFALPRDNLAAAKREGRLRRNFQGYTDETAETLIGLGASAIGRMPQGFAQNVVLTRDYLARIAEDRPATLNGYAFTGDDRFRADLIERLMCDMALDLSKIARSHGRDPKSAIVDRSRLDSLIADGAVTMDGDERLFVRKGAEFLVRTVASAFDAHLAQSVATHSRTV</sequence>
<keyword evidence="5 14" id="KW-0004">4Fe-4S</keyword>
<dbReference type="PROSITE" id="PS51918">
    <property type="entry name" value="RADICAL_SAM"/>
    <property type="match status" value="1"/>
</dbReference>
<evidence type="ECO:0000256" key="15">
    <source>
        <dbReference type="PIRSR" id="PIRSR000167-1"/>
    </source>
</evidence>
<feature type="binding site" evidence="15">
    <location>
        <begin position="109"/>
        <end position="110"/>
    </location>
    <ligand>
        <name>S-adenosyl-L-methionine</name>
        <dbReference type="ChEBI" id="CHEBI:59789"/>
        <label>2</label>
    </ligand>
</feature>
<reference evidence="18 19" key="1">
    <citation type="submission" date="2019-08" db="EMBL/GenBank/DDBJ databases">
        <title>Bradyrhizobium hipponensis sp. nov., a rhizobium isolated from a Lupinus angustifolius root nodule in Tunisia.</title>
        <authorList>
            <person name="Off K."/>
            <person name="Rejili M."/>
            <person name="Mars M."/>
            <person name="Brachmann A."/>
            <person name="Marin M."/>
        </authorList>
    </citation>
    <scope>NUCLEOTIDE SEQUENCE [LARGE SCALE GENOMIC DNA]</scope>
    <source>
        <strain evidence="18 19">CTAW11</strain>
    </source>
</reference>
<comment type="cofactor">
    <cofactor evidence="14 16">
        <name>[4Fe-4S] cluster</name>
        <dbReference type="ChEBI" id="CHEBI:49883"/>
    </cofactor>
    <text evidence="14 16">Binds 1 [4Fe-4S] cluster. The cluster is coordinated with 3 cysteines and an exchangeable S-adenosyl-L-methionine.</text>
</comment>
<evidence type="ECO:0000256" key="4">
    <source>
        <dbReference type="ARBA" id="ARBA00011245"/>
    </source>
</evidence>
<evidence type="ECO:0000256" key="13">
    <source>
        <dbReference type="ARBA" id="ARBA00048321"/>
    </source>
</evidence>
<feature type="binding site" evidence="15">
    <location>
        <position position="325"/>
    </location>
    <ligand>
        <name>S-adenosyl-L-methionine</name>
        <dbReference type="ChEBI" id="CHEBI:59789"/>
        <label>1</label>
    </ligand>
</feature>
<keyword evidence="9 14" id="KW-0560">Oxidoreductase</keyword>
<dbReference type="PIRSF" id="PIRSF000167">
    <property type="entry name" value="HemN"/>
    <property type="match status" value="1"/>
</dbReference>
<keyword evidence="12 14" id="KW-0627">Porphyrin biosynthesis</keyword>
<dbReference type="SFLD" id="SFLDG01065">
    <property type="entry name" value="anaerobic_coproporphyrinogen-I"/>
    <property type="match status" value="1"/>
</dbReference>
<evidence type="ECO:0000313" key="18">
    <source>
        <dbReference type="EMBL" id="TYL70269.1"/>
    </source>
</evidence>
<keyword evidence="19" id="KW-1185">Reference proteome</keyword>
<evidence type="ECO:0000256" key="12">
    <source>
        <dbReference type="ARBA" id="ARBA00023244"/>
    </source>
</evidence>
<evidence type="ECO:0000256" key="6">
    <source>
        <dbReference type="ARBA" id="ARBA00022490"/>
    </source>
</evidence>
<dbReference type="GO" id="GO:0046872">
    <property type="term" value="F:metal ion binding"/>
    <property type="evidence" value="ECO:0007669"/>
    <property type="project" value="UniProtKB-KW"/>
</dbReference>
<feature type="binding site" evidence="15">
    <location>
        <position position="180"/>
    </location>
    <ligand>
        <name>S-adenosyl-L-methionine</name>
        <dbReference type="ChEBI" id="CHEBI:59789"/>
        <label>2</label>
    </ligand>
</feature>
<dbReference type="AlphaFoldDB" id="A0A5S4W0K8"/>
<name>A0A5S4W0K8_9BRAD</name>
<dbReference type="NCBIfam" id="TIGR00538">
    <property type="entry name" value="hemN"/>
    <property type="match status" value="1"/>
</dbReference>
<dbReference type="OrthoDB" id="9808022at2"/>
<keyword evidence="10 14" id="KW-0408">Iron</keyword>
<feature type="domain" description="Radical SAM core" evidence="17">
    <location>
        <begin position="42"/>
        <end position="276"/>
    </location>
</feature>
<comment type="pathway">
    <text evidence="2 14">Porphyrin-containing compound metabolism; protoporphyrin-IX biosynthesis; protoporphyrinogen-IX from coproporphyrinogen-III (AdoMet route): step 1/1.</text>
</comment>
<dbReference type="PANTHER" id="PTHR13932">
    <property type="entry name" value="COPROPORPHYRINIGEN III OXIDASE"/>
    <property type="match status" value="1"/>
</dbReference>
<dbReference type="SFLD" id="SFLDS00029">
    <property type="entry name" value="Radical_SAM"/>
    <property type="match status" value="1"/>
</dbReference>
<feature type="binding site" evidence="15">
    <location>
        <position position="168"/>
    </location>
    <ligand>
        <name>S-adenosyl-L-methionine</name>
        <dbReference type="ChEBI" id="CHEBI:59789"/>
        <label>2</label>
    </ligand>
</feature>
<dbReference type="Gene3D" id="1.10.10.920">
    <property type="match status" value="1"/>
</dbReference>
<feature type="binding site" evidence="16">
    <location>
        <position position="64"/>
    </location>
    <ligand>
        <name>[4Fe-4S] cluster</name>
        <dbReference type="ChEBI" id="CHEBI:49883"/>
        <note>4Fe-4S-S-AdoMet</note>
    </ligand>
</feature>
<dbReference type="RefSeq" id="WP_148756691.1">
    <property type="nucleotide sequence ID" value="NZ_VSSR01000142.1"/>
</dbReference>
<comment type="catalytic activity">
    <reaction evidence="13 14">
        <text>coproporphyrinogen III + 2 S-adenosyl-L-methionine = protoporphyrinogen IX + 2 5'-deoxyadenosine + 2 L-methionine + 2 CO2</text>
        <dbReference type="Rhea" id="RHEA:15425"/>
        <dbReference type="ChEBI" id="CHEBI:16526"/>
        <dbReference type="ChEBI" id="CHEBI:17319"/>
        <dbReference type="ChEBI" id="CHEBI:57307"/>
        <dbReference type="ChEBI" id="CHEBI:57309"/>
        <dbReference type="ChEBI" id="CHEBI:57844"/>
        <dbReference type="ChEBI" id="CHEBI:59789"/>
        <dbReference type="EC" id="1.3.98.3"/>
    </reaction>
</comment>
<organism evidence="18 19">
    <name type="scientific">Bradyrhizobium cytisi</name>
    <dbReference type="NCBI Taxonomy" id="515489"/>
    <lineage>
        <taxon>Bacteria</taxon>
        <taxon>Pseudomonadati</taxon>
        <taxon>Pseudomonadota</taxon>
        <taxon>Alphaproteobacteria</taxon>
        <taxon>Hyphomicrobiales</taxon>
        <taxon>Nitrobacteraceae</taxon>
        <taxon>Bradyrhizobium</taxon>
    </lineage>
</organism>
<dbReference type="UniPathway" id="UPA00251">
    <property type="reaction ID" value="UER00323"/>
</dbReference>
<dbReference type="EC" id="1.3.98.3" evidence="14"/>
<comment type="similarity">
    <text evidence="3 14">Belongs to the anaerobic coproporphyrinogen-III oxidase family.</text>
</comment>
<evidence type="ECO:0000313" key="19">
    <source>
        <dbReference type="Proteomes" id="UP000324853"/>
    </source>
</evidence>
<dbReference type="SUPFAM" id="SSF102114">
    <property type="entry name" value="Radical SAM enzymes"/>
    <property type="match status" value="1"/>
</dbReference>
<dbReference type="GO" id="GO:0005737">
    <property type="term" value="C:cytoplasm"/>
    <property type="evidence" value="ECO:0007669"/>
    <property type="project" value="UniProtKB-SubCell"/>
</dbReference>
<protein>
    <recommendedName>
        <fullName evidence="14">Coproporphyrinogen-III oxidase</fullName>
        <ecNumber evidence="14">1.3.98.3</ecNumber>
    </recommendedName>
</protein>
<dbReference type="CDD" id="cd01335">
    <property type="entry name" value="Radical_SAM"/>
    <property type="match status" value="1"/>
</dbReference>
<evidence type="ECO:0000256" key="14">
    <source>
        <dbReference type="PIRNR" id="PIRNR000167"/>
    </source>
</evidence>
<keyword evidence="11 14" id="KW-0411">Iron-sulfur</keyword>
<dbReference type="Pfam" id="PF04055">
    <property type="entry name" value="Radical_SAM"/>
    <property type="match status" value="1"/>
</dbReference>
<dbReference type="SMART" id="SM00729">
    <property type="entry name" value="Elp3"/>
    <property type="match status" value="1"/>
</dbReference>